<protein>
    <submittedName>
        <fullName evidence="2">Uncharacterized protein</fullName>
    </submittedName>
</protein>
<evidence type="ECO:0000313" key="3">
    <source>
        <dbReference type="Proteomes" id="UP000829354"/>
    </source>
</evidence>
<dbReference type="EMBL" id="CP092621">
    <property type="protein sequence ID" value="UMM20145.1"/>
    <property type="molecule type" value="Genomic_DNA"/>
</dbReference>
<proteinExistence type="predicted"/>
<evidence type="ECO:0000313" key="2">
    <source>
        <dbReference type="EMBL" id="UMM20145.1"/>
    </source>
</evidence>
<sequence length="344" mass="38148">MLAIMTGCYQDCSCPARGPLMAGTWHTCLLCRQWPDRGPPMTNPKLNRPSNVGNNQNIVTANQNMILAGLGSQDPTEFYARYLMPQLLLSLPFPPVVEQTSYGYLELGNHSTGQDIQGASQSCPPSICSEFSKLGGFLVNSPLAPVVEQNSYRMYQFGNNSRTSWDSNLPNDISQTWYLTFPSSTYLNLDMNNSTSSLSSCSSTSCSLKSESFEAPATVSPPEPSITRAAQGPTSQSQSFKEAVAHCKSVKHYKHSGLKHSLDCLFNPANPTIPQSARYPVGNNKALFIEWYQGEKKGTYLDGAEWKKMKKKEKQDWSKLSKGLMTEYDKQLKKGFIQNNSMDI</sequence>
<evidence type="ECO:0000256" key="1">
    <source>
        <dbReference type="SAM" id="MobiDB-lite"/>
    </source>
</evidence>
<name>A0AAE9JA78_CAEBR</name>
<organism evidence="2 3">
    <name type="scientific">Caenorhabditis briggsae</name>
    <dbReference type="NCBI Taxonomy" id="6238"/>
    <lineage>
        <taxon>Eukaryota</taxon>
        <taxon>Metazoa</taxon>
        <taxon>Ecdysozoa</taxon>
        <taxon>Nematoda</taxon>
        <taxon>Chromadorea</taxon>
        <taxon>Rhabditida</taxon>
        <taxon>Rhabditina</taxon>
        <taxon>Rhabditomorpha</taxon>
        <taxon>Rhabditoidea</taxon>
        <taxon>Rhabditidae</taxon>
        <taxon>Peloderinae</taxon>
        <taxon>Caenorhabditis</taxon>
    </lineage>
</organism>
<dbReference type="AlphaFoldDB" id="A0AAE9JA78"/>
<accession>A0AAE9JA78</accession>
<reference evidence="2 3" key="1">
    <citation type="submission" date="2022-04" db="EMBL/GenBank/DDBJ databases">
        <title>Chromosome-level reference genomes for two strains of Caenorhabditis briggsae: an improved platform for comparative genomics.</title>
        <authorList>
            <person name="Stevens L."/>
            <person name="Andersen E."/>
        </authorList>
    </citation>
    <scope>NUCLEOTIDE SEQUENCE [LARGE SCALE GENOMIC DNA]</scope>
    <source>
        <strain evidence="2">VX34</strain>
        <tissue evidence="2">Whole-organism</tissue>
    </source>
</reference>
<keyword evidence="3" id="KW-1185">Reference proteome</keyword>
<gene>
    <name evidence="2" type="ORF">L5515_015497</name>
</gene>
<dbReference type="Proteomes" id="UP000829354">
    <property type="component" value="Chromosome II"/>
</dbReference>
<feature type="region of interest" description="Disordered" evidence="1">
    <location>
        <begin position="214"/>
        <end position="237"/>
    </location>
</feature>